<protein>
    <submittedName>
        <fullName evidence="3">F-box/LRR-repeat protein 2</fullName>
    </submittedName>
</protein>
<feature type="domain" description="F-box/LRR-repeat protein 15-like leucin rich repeat" evidence="2">
    <location>
        <begin position="8"/>
        <end position="157"/>
    </location>
</feature>
<gene>
    <name evidence="3" type="ORF">AMSG_08837</name>
</gene>
<dbReference type="InterPro" id="IPR036770">
    <property type="entry name" value="Ankyrin_rpt-contain_sf"/>
</dbReference>
<dbReference type="SMART" id="SM00367">
    <property type="entry name" value="LRR_CC"/>
    <property type="match status" value="6"/>
</dbReference>
<keyword evidence="1" id="KW-0175">Coiled coil</keyword>
<dbReference type="SUPFAM" id="SSF48403">
    <property type="entry name" value="Ankyrin repeat"/>
    <property type="match status" value="1"/>
</dbReference>
<dbReference type="SUPFAM" id="SSF52047">
    <property type="entry name" value="RNI-like"/>
    <property type="match status" value="1"/>
</dbReference>
<dbReference type="STRING" id="461836.A0A0L0DPI8"/>
<dbReference type="GO" id="GO:0019005">
    <property type="term" value="C:SCF ubiquitin ligase complex"/>
    <property type="evidence" value="ECO:0007669"/>
    <property type="project" value="TreeGrafter"/>
</dbReference>
<dbReference type="GO" id="GO:0031146">
    <property type="term" value="P:SCF-dependent proteasomal ubiquitin-dependent protein catabolic process"/>
    <property type="evidence" value="ECO:0007669"/>
    <property type="project" value="TreeGrafter"/>
</dbReference>
<dbReference type="AlphaFoldDB" id="A0A0L0DPI8"/>
<dbReference type="Gene3D" id="1.10.287.1490">
    <property type="match status" value="1"/>
</dbReference>
<dbReference type="Pfam" id="PF25372">
    <property type="entry name" value="DUF7885"/>
    <property type="match status" value="1"/>
</dbReference>
<evidence type="ECO:0000256" key="1">
    <source>
        <dbReference type="SAM" id="Coils"/>
    </source>
</evidence>
<dbReference type="eggNOG" id="KOG1947">
    <property type="taxonomic scope" value="Eukaryota"/>
</dbReference>
<dbReference type="Gene3D" id="3.80.10.10">
    <property type="entry name" value="Ribonuclease Inhibitor"/>
    <property type="match status" value="1"/>
</dbReference>
<dbReference type="PANTHER" id="PTHR13318">
    <property type="entry name" value="PARTNER OF PAIRED, ISOFORM B-RELATED"/>
    <property type="match status" value="1"/>
</dbReference>
<dbReference type="InterPro" id="IPR006553">
    <property type="entry name" value="Leu-rich_rpt_Cys-con_subtyp"/>
</dbReference>
<dbReference type="InterPro" id="IPR057207">
    <property type="entry name" value="FBXL15_LRR"/>
</dbReference>
<dbReference type="Gene3D" id="1.25.40.20">
    <property type="entry name" value="Ankyrin repeat-containing domain"/>
    <property type="match status" value="2"/>
</dbReference>
<dbReference type="OrthoDB" id="423607at2759"/>
<dbReference type="RefSeq" id="XP_013754593.1">
    <property type="nucleotide sequence ID" value="XM_013899139.1"/>
</dbReference>
<feature type="coiled-coil region" evidence="1">
    <location>
        <begin position="554"/>
        <end position="609"/>
    </location>
</feature>
<reference evidence="3 4" key="1">
    <citation type="submission" date="2010-05" db="EMBL/GenBank/DDBJ databases">
        <title>The Genome Sequence of Thecamonas trahens ATCC 50062.</title>
        <authorList>
            <consortium name="The Broad Institute Genome Sequencing Platform"/>
            <person name="Russ C."/>
            <person name="Cuomo C."/>
            <person name="Shea T."/>
            <person name="Young S.K."/>
            <person name="Zeng Q."/>
            <person name="Koehrsen M."/>
            <person name="Haas B."/>
            <person name="Borodovsky M."/>
            <person name="Guigo R."/>
            <person name="Alvarado L."/>
            <person name="Berlin A."/>
            <person name="Bochicchio J."/>
            <person name="Borenstein D."/>
            <person name="Chapman S."/>
            <person name="Chen Z."/>
            <person name="Freedman E."/>
            <person name="Gellesch M."/>
            <person name="Goldberg J."/>
            <person name="Griggs A."/>
            <person name="Gujja S."/>
            <person name="Heilman E."/>
            <person name="Heiman D."/>
            <person name="Hepburn T."/>
            <person name="Howarth C."/>
            <person name="Jen D."/>
            <person name="Larson L."/>
            <person name="Mehta T."/>
            <person name="Park D."/>
            <person name="Pearson M."/>
            <person name="Roberts A."/>
            <person name="Saif S."/>
            <person name="Shenoy N."/>
            <person name="Sisk P."/>
            <person name="Stolte C."/>
            <person name="Sykes S."/>
            <person name="Thomson T."/>
            <person name="Walk T."/>
            <person name="White J."/>
            <person name="Yandava C."/>
            <person name="Burger G."/>
            <person name="Gray M.W."/>
            <person name="Holland P.W.H."/>
            <person name="King N."/>
            <person name="Lang F.B.F."/>
            <person name="Roger A.J."/>
            <person name="Ruiz-Trillo I."/>
            <person name="Lander E."/>
            <person name="Nusbaum C."/>
        </authorList>
    </citation>
    <scope>NUCLEOTIDE SEQUENCE [LARGE SCALE GENOMIC DNA]</scope>
    <source>
        <strain evidence="3 4">ATCC 50062</strain>
    </source>
</reference>
<evidence type="ECO:0000313" key="3">
    <source>
        <dbReference type="EMBL" id="KNC53338.1"/>
    </source>
</evidence>
<name>A0A0L0DPI8_THETB</name>
<dbReference type="PANTHER" id="PTHR13318:SF178">
    <property type="entry name" value="OS02G0200900 PROTEIN"/>
    <property type="match status" value="1"/>
</dbReference>
<proteinExistence type="predicted"/>
<sequence length="642" mass="65927">MAMVVAEMCPNLTTLDLFSCSNITDAAVVALAGGCPNLTSLRLDYCSNITDAAVVAVAGGCPNLTFLDLYNCSNIILCGSVVALAGGCPNLTFLGFGNCSNITDAAVVTLAGGCPNLTILLLGNCFNITDAAVVALAGGCPNLTTVRLDNCSKVTLDLGRARTTIAQPDFPASQHAHALLDVAQAHVPHPVHAIDRCNLLSLGALNTLLANGADLYDLDDDNKHAYVHSPASSAPVFVDLMIESLQANADGATKLANGINKATLALFVALRASPTVPISADIVSELVTAGADVNAVEPTFNTPVIHVAAANTEHGALKALLEAVAALDVVLDQSAVDGNGATVLDTIIAANQLTAEAMAELGGVGLDPFTLQPDNTHVYVAAPVERSPAFSSAMVAWIREHGDGATELTSGINKATLALFIVLHAADTIPFSIPVFTFLINSGADINALEPSLELRPLHIAVSPSNILATMALLAAGADVWALGTNGETAMSIASAVLNKPGSDTNAAAKEVYNLIVGTSSIPERVADHVRETIAAGGDIGGGAGASAGSSTRVDKLEAELADTKAELADTKVELADTRTELADTKAELADTKAELADTKAELADVRDHVTIATGNIAALQADRANILQHVDKAITIFQARR</sequence>
<dbReference type="EMBL" id="GL349480">
    <property type="protein sequence ID" value="KNC53338.1"/>
    <property type="molecule type" value="Genomic_DNA"/>
</dbReference>
<organism evidence="3 4">
    <name type="scientific">Thecamonas trahens ATCC 50062</name>
    <dbReference type="NCBI Taxonomy" id="461836"/>
    <lineage>
        <taxon>Eukaryota</taxon>
        <taxon>Apusozoa</taxon>
        <taxon>Apusomonadida</taxon>
        <taxon>Apusomonadidae</taxon>
        <taxon>Thecamonas</taxon>
    </lineage>
</organism>
<accession>A0A0L0DPI8</accession>
<dbReference type="GeneID" id="25567434"/>
<dbReference type="Proteomes" id="UP000054408">
    <property type="component" value="Unassembled WGS sequence"/>
</dbReference>
<evidence type="ECO:0000313" key="4">
    <source>
        <dbReference type="Proteomes" id="UP000054408"/>
    </source>
</evidence>
<evidence type="ECO:0000259" key="2">
    <source>
        <dbReference type="Pfam" id="PF25372"/>
    </source>
</evidence>
<dbReference type="InterPro" id="IPR032675">
    <property type="entry name" value="LRR_dom_sf"/>
</dbReference>
<keyword evidence="4" id="KW-1185">Reference proteome</keyword>